<dbReference type="AlphaFoldDB" id="A0A9N9G5T8"/>
<dbReference type="EMBL" id="CAJVPI010000937">
    <property type="protein sequence ID" value="CAG8583510.1"/>
    <property type="molecule type" value="Genomic_DNA"/>
</dbReference>
<reference evidence="1" key="1">
    <citation type="submission" date="2021-06" db="EMBL/GenBank/DDBJ databases">
        <authorList>
            <person name="Kallberg Y."/>
            <person name="Tangrot J."/>
            <person name="Rosling A."/>
        </authorList>
    </citation>
    <scope>NUCLEOTIDE SEQUENCE</scope>
    <source>
        <strain evidence="1">BR232B</strain>
    </source>
</reference>
<keyword evidence="2" id="KW-1185">Reference proteome</keyword>
<accession>A0A9N9G5T8</accession>
<name>A0A9N9G5T8_9GLOM</name>
<evidence type="ECO:0000313" key="1">
    <source>
        <dbReference type="EMBL" id="CAG8583510.1"/>
    </source>
</evidence>
<protein>
    <submittedName>
        <fullName evidence="1">6412_t:CDS:1</fullName>
    </submittedName>
</protein>
<evidence type="ECO:0000313" key="2">
    <source>
        <dbReference type="Proteomes" id="UP000789739"/>
    </source>
</evidence>
<gene>
    <name evidence="1" type="ORF">PBRASI_LOCUS6747</name>
</gene>
<comment type="caution">
    <text evidence="1">The sequence shown here is derived from an EMBL/GenBank/DDBJ whole genome shotgun (WGS) entry which is preliminary data.</text>
</comment>
<sequence>MSLAATAIGTFKPAPTTTSTFLTGDEQASLHPCFYPIFSISNVIYGGKIIVDVYPFTLFLACSFYNLEHFALIFGALRNAVDKFHQRHWTPGTASCQIRPPLCIAHRDCTRLGIAPELYGFENLVGGWKVIVMAYKDDGFATLFGHTLDGKIKAVLDTSTPGCSGPSAHL</sequence>
<dbReference type="Proteomes" id="UP000789739">
    <property type="component" value="Unassembled WGS sequence"/>
</dbReference>
<organism evidence="1 2">
    <name type="scientific">Paraglomus brasilianum</name>
    <dbReference type="NCBI Taxonomy" id="144538"/>
    <lineage>
        <taxon>Eukaryota</taxon>
        <taxon>Fungi</taxon>
        <taxon>Fungi incertae sedis</taxon>
        <taxon>Mucoromycota</taxon>
        <taxon>Glomeromycotina</taxon>
        <taxon>Glomeromycetes</taxon>
        <taxon>Paraglomerales</taxon>
        <taxon>Paraglomeraceae</taxon>
        <taxon>Paraglomus</taxon>
    </lineage>
</organism>
<proteinExistence type="predicted"/>